<protein>
    <submittedName>
        <fullName evidence="2">Phage holin family protein</fullName>
    </submittedName>
</protein>
<feature type="transmembrane region" description="Helical" evidence="1">
    <location>
        <begin position="30"/>
        <end position="50"/>
    </location>
</feature>
<feature type="transmembrane region" description="Helical" evidence="1">
    <location>
        <begin position="89"/>
        <end position="111"/>
    </location>
</feature>
<dbReference type="RefSeq" id="WP_135224753.1">
    <property type="nucleotide sequence ID" value="NZ_CP132508.1"/>
</dbReference>
<accession>A0ABZ0QRR5</accession>
<evidence type="ECO:0000313" key="3">
    <source>
        <dbReference type="Proteomes" id="UP001304683"/>
    </source>
</evidence>
<feature type="transmembrane region" description="Helical" evidence="1">
    <location>
        <begin position="57"/>
        <end position="77"/>
    </location>
</feature>
<proteinExistence type="predicted"/>
<organism evidence="2 3">
    <name type="scientific">Thermaerobacter composti</name>
    <dbReference type="NCBI Taxonomy" id="554949"/>
    <lineage>
        <taxon>Bacteria</taxon>
        <taxon>Bacillati</taxon>
        <taxon>Bacillota</taxon>
        <taxon>Clostridia</taxon>
        <taxon>Eubacteriales</taxon>
        <taxon>Clostridiales Family XVII. Incertae Sedis</taxon>
        <taxon>Thermaerobacter</taxon>
    </lineage>
</organism>
<reference evidence="2 3" key="1">
    <citation type="submission" date="2023-08" db="EMBL/GenBank/DDBJ databases">
        <title>Genome sequence of Thermaerobacter compostii strain Ins1, a spore-forming filamentous bacterium isolated from a deep geothermal reservoir.</title>
        <authorList>
            <person name="Bregnard D."/>
            <person name="Gonzalez D."/>
            <person name="Junier P."/>
        </authorList>
    </citation>
    <scope>NUCLEOTIDE SEQUENCE [LARGE SCALE GENOMIC DNA]</scope>
    <source>
        <strain evidence="2 3">Ins1</strain>
    </source>
</reference>
<dbReference type="PANTHER" id="PTHR37309">
    <property type="entry name" value="SLR0284 PROTEIN"/>
    <property type="match status" value="1"/>
</dbReference>
<keyword evidence="1" id="KW-0812">Transmembrane</keyword>
<dbReference type="EMBL" id="CP132508">
    <property type="protein sequence ID" value="WPD19267.1"/>
    <property type="molecule type" value="Genomic_DNA"/>
</dbReference>
<keyword evidence="1" id="KW-1133">Transmembrane helix</keyword>
<dbReference type="InterPro" id="IPR007165">
    <property type="entry name" value="Phage_holin_4_2"/>
</dbReference>
<keyword evidence="1" id="KW-0472">Membrane</keyword>
<evidence type="ECO:0000256" key="1">
    <source>
        <dbReference type="SAM" id="Phobius"/>
    </source>
</evidence>
<dbReference type="Pfam" id="PF04020">
    <property type="entry name" value="Phage_holin_4_2"/>
    <property type="match status" value="1"/>
</dbReference>
<keyword evidence="3" id="KW-1185">Reference proteome</keyword>
<dbReference type="PANTHER" id="PTHR37309:SF1">
    <property type="entry name" value="SLR0284 PROTEIN"/>
    <property type="match status" value="1"/>
</dbReference>
<evidence type="ECO:0000313" key="2">
    <source>
        <dbReference type="EMBL" id="WPD19267.1"/>
    </source>
</evidence>
<sequence length="116" mass="12218">MSLLIRWLINAGAILLVAWLLEGIDVRGPGTALVAALALGLVNAVIRPVVLFLTMPLGCLTLGLFTFVVNALMFWLAAAVVPGFDVDGFVSALLGSLLVSAVSTVASRLWVDRGER</sequence>
<feature type="transmembrane region" description="Helical" evidence="1">
    <location>
        <begin position="7"/>
        <end position="24"/>
    </location>
</feature>
<dbReference type="Proteomes" id="UP001304683">
    <property type="component" value="Chromosome"/>
</dbReference>
<gene>
    <name evidence="2" type="ORF">Q5761_00925</name>
</gene>
<name>A0ABZ0QRR5_9FIRM</name>